<keyword evidence="7 11" id="KW-1133">Transmembrane helix</keyword>
<dbReference type="PANTHER" id="PTHR11537">
    <property type="entry name" value="VOLTAGE-GATED POTASSIUM CHANNEL"/>
    <property type="match status" value="1"/>
</dbReference>
<keyword evidence="14" id="KW-1185">Reference proteome</keyword>
<feature type="domain" description="Ion transport" evidence="12">
    <location>
        <begin position="27"/>
        <end position="247"/>
    </location>
</feature>
<protein>
    <submittedName>
        <fullName evidence="13">Transporter</fullName>
    </submittedName>
</protein>
<proteinExistence type="predicted"/>
<evidence type="ECO:0000256" key="5">
    <source>
        <dbReference type="ARBA" id="ARBA00022826"/>
    </source>
</evidence>
<dbReference type="InterPro" id="IPR028325">
    <property type="entry name" value="VG_K_chnl"/>
</dbReference>
<reference evidence="13 14" key="1">
    <citation type="submission" date="2017-10" db="EMBL/GenBank/DDBJ databases">
        <title>Draft genome of two endophytic bacteria isolated from 'guarana' Paullinia cupana (Mart.) Ducke.</title>
        <authorList>
            <person name="Siqueira K.A."/>
            <person name="Liotti R.G."/>
            <person name="Mendes T.A."/>
            <person name="Soares M.A."/>
        </authorList>
    </citation>
    <scope>NUCLEOTIDE SEQUENCE [LARGE SCALE GENOMIC DNA]</scope>
    <source>
        <strain evidence="13 14">342</strain>
    </source>
</reference>
<evidence type="ECO:0000313" key="14">
    <source>
        <dbReference type="Proteomes" id="UP000239181"/>
    </source>
</evidence>
<feature type="transmembrane region" description="Helical" evidence="11">
    <location>
        <begin position="217"/>
        <end position="242"/>
    </location>
</feature>
<evidence type="ECO:0000313" key="13">
    <source>
        <dbReference type="EMBL" id="PRD12958.1"/>
    </source>
</evidence>
<evidence type="ECO:0000256" key="7">
    <source>
        <dbReference type="ARBA" id="ARBA00022989"/>
    </source>
</evidence>
<evidence type="ECO:0000256" key="1">
    <source>
        <dbReference type="ARBA" id="ARBA00004141"/>
    </source>
</evidence>
<dbReference type="RefSeq" id="WP_105595218.1">
    <property type="nucleotide sequence ID" value="NZ_PDET01000024.1"/>
</dbReference>
<keyword evidence="9 11" id="KW-0472">Membrane</keyword>
<dbReference type="EMBL" id="PDET01000024">
    <property type="protein sequence ID" value="PRD12958.1"/>
    <property type="molecule type" value="Genomic_DNA"/>
</dbReference>
<evidence type="ECO:0000256" key="10">
    <source>
        <dbReference type="ARBA" id="ARBA00023303"/>
    </source>
</evidence>
<keyword evidence="5" id="KW-0631">Potassium channel</keyword>
<name>A0A2S9I581_9GAMM</name>
<feature type="transmembrane region" description="Helical" evidence="11">
    <location>
        <begin position="158"/>
        <end position="179"/>
    </location>
</feature>
<evidence type="ECO:0000256" key="8">
    <source>
        <dbReference type="ARBA" id="ARBA00023065"/>
    </source>
</evidence>
<keyword evidence="6" id="KW-0630">Potassium</keyword>
<dbReference type="PRINTS" id="PR00169">
    <property type="entry name" value="KCHANNEL"/>
</dbReference>
<feature type="transmembrane region" description="Helical" evidence="11">
    <location>
        <begin position="91"/>
        <end position="110"/>
    </location>
</feature>
<keyword evidence="4 11" id="KW-0812">Transmembrane</keyword>
<gene>
    <name evidence="13" type="ORF">CQW29_23775</name>
</gene>
<dbReference type="GO" id="GO:0005249">
    <property type="term" value="F:voltage-gated potassium channel activity"/>
    <property type="evidence" value="ECO:0007669"/>
    <property type="project" value="InterPro"/>
</dbReference>
<keyword evidence="3" id="KW-0633">Potassium transport</keyword>
<accession>A0A2S9I581</accession>
<evidence type="ECO:0000256" key="3">
    <source>
        <dbReference type="ARBA" id="ARBA00022538"/>
    </source>
</evidence>
<sequence>MPDYCQGLRGRIYAALFDSHTRSGHYAERFWILSSLISVILVFVESGTPGVIVKADAEISLFILLEYLFTAVFSLEYLLRLITSRHPLHYAFSFFGVVDLITALPLYIYFFWPEIALQYMMALRLLRVLRLLRLIKVLRYIGSASVMWDSLYSARKKLMLFFGVLIILLCLFGGLMYVIEGPEHGFTSLPVSLYWATVTLTTVGYGDITPHTGLGRIVSSILILLGYSLIAIPTGVMSSYMTEVMQRRRKQRICPHCKESGHENDAQFCKSCGSGLPPESDEKKPD</sequence>
<dbReference type="Proteomes" id="UP000239181">
    <property type="component" value="Unassembled WGS sequence"/>
</dbReference>
<keyword evidence="10" id="KW-0407">Ion channel</keyword>
<feature type="transmembrane region" description="Helical" evidence="11">
    <location>
        <begin position="59"/>
        <end position="79"/>
    </location>
</feature>
<feature type="transmembrane region" description="Helical" evidence="11">
    <location>
        <begin position="30"/>
        <end position="53"/>
    </location>
</feature>
<evidence type="ECO:0000256" key="2">
    <source>
        <dbReference type="ARBA" id="ARBA00022448"/>
    </source>
</evidence>
<comment type="caution">
    <text evidence="13">The sequence shown here is derived from an EMBL/GenBank/DDBJ whole genome shotgun (WGS) entry which is preliminary data.</text>
</comment>
<comment type="subcellular location">
    <subcellularLocation>
        <location evidence="1">Membrane</location>
        <topology evidence="1">Multi-pass membrane protein</topology>
    </subcellularLocation>
</comment>
<keyword evidence="8" id="KW-0406">Ion transport</keyword>
<dbReference type="GO" id="GO:0008076">
    <property type="term" value="C:voltage-gated potassium channel complex"/>
    <property type="evidence" value="ECO:0007669"/>
    <property type="project" value="InterPro"/>
</dbReference>
<evidence type="ECO:0000259" key="12">
    <source>
        <dbReference type="Pfam" id="PF00520"/>
    </source>
</evidence>
<dbReference type="Pfam" id="PF00520">
    <property type="entry name" value="Ion_trans"/>
    <property type="match status" value="1"/>
</dbReference>
<dbReference type="SUPFAM" id="SSF81324">
    <property type="entry name" value="Voltage-gated potassium channels"/>
    <property type="match status" value="1"/>
</dbReference>
<dbReference type="Gene3D" id="1.10.287.70">
    <property type="match status" value="1"/>
</dbReference>
<evidence type="ECO:0000256" key="9">
    <source>
        <dbReference type="ARBA" id="ARBA00023136"/>
    </source>
</evidence>
<dbReference type="PANTHER" id="PTHR11537:SF254">
    <property type="entry name" value="POTASSIUM VOLTAGE-GATED CHANNEL PROTEIN SHAB"/>
    <property type="match status" value="1"/>
</dbReference>
<evidence type="ECO:0000256" key="6">
    <source>
        <dbReference type="ARBA" id="ARBA00022958"/>
    </source>
</evidence>
<evidence type="ECO:0000256" key="11">
    <source>
        <dbReference type="SAM" id="Phobius"/>
    </source>
</evidence>
<dbReference type="AlphaFoldDB" id="A0A2S9I581"/>
<dbReference type="OrthoDB" id="9799090at2"/>
<evidence type="ECO:0000256" key="4">
    <source>
        <dbReference type="ARBA" id="ARBA00022692"/>
    </source>
</evidence>
<dbReference type="InterPro" id="IPR005821">
    <property type="entry name" value="Ion_trans_dom"/>
</dbReference>
<dbReference type="GO" id="GO:0001508">
    <property type="term" value="P:action potential"/>
    <property type="evidence" value="ECO:0007669"/>
    <property type="project" value="TreeGrafter"/>
</dbReference>
<keyword evidence="2" id="KW-0813">Transport</keyword>
<organism evidence="13 14">
    <name type="scientific">Pantoea coffeiphila</name>
    <dbReference type="NCBI Taxonomy" id="1465635"/>
    <lineage>
        <taxon>Bacteria</taxon>
        <taxon>Pseudomonadati</taxon>
        <taxon>Pseudomonadota</taxon>
        <taxon>Gammaproteobacteria</taxon>
        <taxon>Enterobacterales</taxon>
        <taxon>Erwiniaceae</taxon>
        <taxon>Pantoea</taxon>
    </lineage>
</organism>